<organism evidence="3 4">
    <name type="scientific">Aquiflexum balticum DSM 16537</name>
    <dbReference type="NCBI Taxonomy" id="758820"/>
    <lineage>
        <taxon>Bacteria</taxon>
        <taxon>Pseudomonadati</taxon>
        <taxon>Bacteroidota</taxon>
        <taxon>Cytophagia</taxon>
        <taxon>Cytophagales</taxon>
        <taxon>Cyclobacteriaceae</taxon>
        <taxon>Aquiflexum</taxon>
    </lineage>
</organism>
<gene>
    <name evidence="3" type="ORF">SAMN00777080_0480</name>
</gene>
<dbReference type="Gene3D" id="3.40.605.10">
    <property type="entry name" value="Aldehyde Dehydrogenase, Chain A, domain 1"/>
    <property type="match status" value="2"/>
</dbReference>
<dbReference type="PANTHER" id="PTHR43353:SF3">
    <property type="entry name" value="ALDEHYDE DEHYDROGENASE-RELATED"/>
    <property type="match status" value="1"/>
</dbReference>
<feature type="domain" description="Aldehyde dehydrogenase" evidence="2">
    <location>
        <begin position="3"/>
        <end position="387"/>
    </location>
</feature>
<dbReference type="InterPro" id="IPR016163">
    <property type="entry name" value="Ald_DH_C"/>
</dbReference>
<protein>
    <submittedName>
        <fullName evidence="3">NADP-dependent aldehyde dehydrogenase</fullName>
    </submittedName>
</protein>
<dbReference type="Proteomes" id="UP000192333">
    <property type="component" value="Chromosome I"/>
</dbReference>
<sequence length="481" mass="52359">MNLDQIFESAQEAFLFYKNLPGKEKAAFLRKIAEGLEAVKHELIPVACGESNLPEGRITGELGRTCGQIRLFANLVEEGSWVEATIDHADPNRAPAPKPDIRRFLTPLGPVVVFGASNFPLAFSTAGGDTISALAAGCPVIYKAHPAHPETSRLVGQVIQKAVIDSALPLGLFTHVEGGIQTGQDLAKHPKAKAVAFTGSHSGGMALFALASQRPEPIPVFAEMGSVNPIFTFERKLGKDIAGYAKAFIGSLTLGAGQFCTNPGLIFVPKSLQKEFAEAVKNELEDIAAAPMLHEGIADAYYAAIQYLQGREELEWVKISAAKDLIKAHPTLAKIKAKDWLKDAKFQEEVFGSFALMVVYESEDELLEIAKKLHGQLTITIWAEEEELNNKLYLINLLEEKCGRMLYKGVPTGVEVGFAMQHGGPYPATTDSRSTSVGVYAIKRFARPIAFQDMPDILLPDALSEKNPLGIWRMVDGEFKK</sequence>
<dbReference type="SUPFAM" id="SSF53720">
    <property type="entry name" value="ALDH-like"/>
    <property type="match status" value="1"/>
</dbReference>
<dbReference type="InterPro" id="IPR016162">
    <property type="entry name" value="Ald_DH_N"/>
</dbReference>
<dbReference type="OrthoDB" id="9770537at2"/>
<keyword evidence="1" id="KW-0560">Oxidoreductase</keyword>
<dbReference type="InterPro" id="IPR044151">
    <property type="entry name" value="ALDH_KGSADH"/>
</dbReference>
<dbReference type="CDD" id="cd07129">
    <property type="entry name" value="ALDH_KGSADH"/>
    <property type="match status" value="1"/>
</dbReference>
<evidence type="ECO:0000313" key="4">
    <source>
        <dbReference type="Proteomes" id="UP000192333"/>
    </source>
</evidence>
<evidence type="ECO:0000256" key="1">
    <source>
        <dbReference type="ARBA" id="ARBA00023002"/>
    </source>
</evidence>
<evidence type="ECO:0000259" key="2">
    <source>
        <dbReference type="Pfam" id="PF00171"/>
    </source>
</evidence>
<evidence type="ECO:0000313" key="3">
    <source>
        <dbReference type="EMBL" id="SMD41944.1"/>
    </source>
</evidence>
<dbReference type="STRING" id="758820.SAMN00777080_0480"/>
<reference evidence="4" key="1">
    <citation type="submission" date="2017-04" db="EMBL/GenBank/DDBJ databases">
        <authorList>
            <person name="Varghese N."/>
            <person name="Submissions S."/>
        </authorList>
    </citation>
    <scope>NUCLEOTIDE SEQUENCE [LARGE SCALE GENOMIC DNA]</scope>
    <source>
        <strain evidence="4">DSM 16537</strain>
    </source>
</reference>
<dbReference type="PANTHER" id="PTHR43353">
    <property type="entry name" value="SUCCINATE-SEMIALDEHYDE DEHYDROGENASE, MITOCHONDRIAL"/>
    <property type="match status" value="1"/>
</dbReference>
<dbReference type="InterPro" id="IPR015590">
    <property type="entry name" value="Aldehyde_DH_dom"/>
</dbReference>
<dbReference type="InterPro" id="IPR016161">
    <property type="entry name" value="Ald_DH/histidinol_DH"/>
</dbReference>
<name>A0A1W2GZH7_9BACT</name>
<dbReference type="InterPro" id="IPR050740">
    <property type="entry name" value="Aldehyde_DH_Superfamily"/>
</dbReference>
<accession>A0A1W2GZH7</accession>
<dbReference type="Pfam" id="PF00171">
    <property type="entry name" value="Aldedh"/>
    <property type="match status" value="1"/>
</dbReference>
<dbReference type="RefSeq" id="WP_084118798.1">
    <property type="nucleotide sequence ID" value="NZ_LT838813.1"/>
</dbReference>
<dbReference type="AlphaFoldDB" id="A0A1W2GZH7"/>
<dbReference type="GO" id="GO:0016620">
    <property type="term" value="F:oxidoreductase activity, acting on the aldehyde or oxo group of donors, NAD or NADP as acceptor"/>
    <property type="evidence" value="ECO:0007669"/>
    <property type="project" value="InterPro"/>
</dbReference>
<dbReference type="EMBL" id="LT838813">
    <property type="protein sequence ID" value="SMD41944.1"/>
    <property type="molecule type" value="Genomic_DNA"/>
</dbReference>
<dbReference type="Gene3D" id="3.40.309.10">
    <property type="entry name" value="Aldehyde Dehydrogenase, Chain A, domain 2"/>
    <property type="match status" value="1"/>
</dbReference>
<proteinExistence type="predicted"/>
<keyword evidence="4" id="KW-1185">Reference proteome</keyword>